<dbReference type="InterPro" id="IPR001254">
    <property type="entry name" value="Trypsin_dom"/>
</dbReference>
<keyword evidence="5" id="KW-1185">Reference proteome</keyword>
<dbReference type="InterPro" id="IPR050430">
    <property type="entry name" value="Peptidase_S1"/>
</dbReference>
<keyword evidence="2" id="KW-1015">Disulfide bond</keyword>
<dbReference type="PROSITE" id="PS00134">
    <property type="entry name" value="TRYPSIN_HIS"/>
    <property type="match status" value="1"/>
</dbReference>
<dbReference type="OMA" id="PSKDICH"/>
<evidence type="ECO:0000313" key="5">
    <source>
        <dbReference type="Proteomes" id="UP000261420"/>
    </source>
</evidence>
<organism evidence="4 5">
    <name type="scientific">Seriola dumerili</name>
    <name type="common">Greater amberjack</name>
    <name type="synonym">Caranx dumerili</name>
    <dbReference type="NCBI Taxonomy" id="41447"/>
    <lineage>
        <taxon>Eukaryota</taxon>
        <taxon>Metazoa</taxon>
        <taxon>Chordata</taxon>
        <taxon>Craniata</taxon>
        <taxon>Vertebrata</taxon>
        <taxon>Euteleostomi</taxon>
        <taxon>Actinopterygii</taxon>
        <taxon>Neopterygii</taxon>
        <taxon>Teleostei</taxon>
        <taxon>Neoteleostei</taxon>
        <taxon>Acanthomorphata</taxon>
        <taxon>Carangaria</taxon>
        <taxon>Carangiformes</taxon>
        <taxon>Carangidae</taxon>
        <taxon>Seriola</taxon>
    </lineage>
</organism>
<evidence type="ECO:0000256" key="1">
    <source>
        <dbReference type="ARBA" id="ARBA00007664"/>
    </source>
</evidence>
<sequence length="212" mass="23760">SYGLSLSGVTVSTPVDVQKRIVHGVRCGQNDRLYHVKLRATDGTFCGGSLISDEWILTAAHCWEETMYADVNIHPGNEMETIKITRHEIYTENIVISYQLFNFVTPTHSHTSFFLEERNSENLLCGDMRVVDCSPLRGWIHNRNVPFDNWVCADGEHQVTAAGDSGGGAVFNGKIYAVISGYNDLQAFRDPCEFSRVCAYMHWIQSIIGPNP</sequence>
<dbReference type="Ensembl" id="ENSSDUT00000025884.1">
    <property type="protein sequence ID" value="ENSSDUP00000025418.1"/>
    <property type="gene ID" value="ENSSDUG00000018441.1"/>
</dbReference>
<dbReference type="SUPFAM" id="SSF50494">
    <property type="entry name" value="Trypsin-like serine proteases"/>
    <property type="match status" value="1"/>
</dbReference>
<reference evidence="4" key="2">
    <citation type="submission" date="2025-09" db="UniProtKB">
        <authorList>
            <consortium name="Ensembl"/>
        </authorList>
    </citation>
    <scope>IDENTIFICATION</scope>
</reference>
<evidence type="ECO:0000259" key="3">
    <source>
        <dbReference type="PROSITE" id="PS50240"/>
    </source>
</evidence>
<name>A0A3B4V3Q6_SERDU</name>
<dbReference type="GeneTree" id="ENSGT00390000009571"/>
<dbReference type="AlphaFoldDB" id="A0A3B4V3Q6"/>
<evidence type="ECO:0000313" key="4">
    <source>
        <dbReference type="Ensembl" id="ENSSDUP00000025418.1"/>
    </source>
</evidence>
<accession>A0A3B4V3Q6</accession>
<dbReference type="Proteomes" id="UP000261420">
    <property type="component" value="Unplaced"/>
</dbReference>
<dbReference type="PANTHER" id="PTHR24276">
    <property type="entry name" value="POLYSERASE-RELATED"/>
    <property type="match status" value="1"/>
</dbReference>
<evidence type="ECO:0000256" key="2">
    <source>
        <dbReference type="ARBA" id="ARBA00023157"/>
    </source>
</evidence>
<dbReference type="SMART" id="SM00020">
    <property type="entry name" value="Tryp_SPc"/>
    <property type="match status" value="1"/>
</dbReference>
<dbReference type="GO" id="GO:0006508">
    <property type="term" value="P:proteolysis"/>
    <property type="evidence" value="ECO:0007669"/>
    <property type="project" value="InterPro"/>
</dbReference>
<dbReference type="Gene3D" id="2.40.10.10">
    <property type="entry name" value="Trypsin-like serine proteases"/>
    <property type="match status" value="2"/>
</dbReference>
<protein>
    <recommendedName>
        <fullName evidence="3">Peptidase S1 domain-containing protein</fullName>
    </recommendedName>
</protein>
<dbReference type="InterPro" id="IPR001314">
    <property type="entry name" value="Peptidase_S1A"/>
</dbReference>
<dbReference type="InterPro" id="IPR018114">
    <property type="entry name" value="TRYPSIN_HIS"/>
</dbReference>
<dbReference type="PANTHER" id="PTHR24276:SF98">
    <property type="entry name" value="FI18310P1-RELATED"/>
    <property type="match status" value="1"/>
</dbReference>
<dbReference type="STRING" id="41447.ENSSDUP00000025418"/>
<feature type="domain" description="Peptidase S1" evidence="3">
    <location>
        <begin position="21"/>
        <end position="209"/>
    </location>
</feature>
<dbReference type="InterPro" id="IPR043504">
    <property type="entry name" value="Peptidase_S1_PA_chymotrypsin"/>
</dbReference>
<dbReference type="Pfam" id="PF00089">
    <property type="entry name" value="Trypsin"/>
    <property type="match status" value="2"/>
</dbReference>
<dbReference type="GO" id="GO:0004252">
    <property type="term" value="F:serine-type endopeptidase activity"/>
    <property type="evidence" value="ECO:0007669"/>
    <property type="project" value="InterPro"/>
</dbReference>
<dbReference type="PRINTS" id="PR00722">
    <property type="entry name" value="CHYMOTRYPSIN"/>
</dbReference>
<dbReference type="PROSITE" id="PS50240">
    <property type="entry name" value="TRYPSIN_DOM"/>
    <property type="match status" value="1"/>
</dbReference>
<dbReference type="InterPro" id="IPR009003">
    <property type="entry name" value="Peptidase_S1_PA"/>
</dbReference>
<proteinExistence type="inferred from homology"/>
<comment type="similarity">
    <text evidence="1">Belongs to the peptidase S1 family.</text>
</comment>
<reference evidence="4" key="1">
    <citation type="submission" date="2025-08" db="UniProtKB">
        <authorList>
            <consortium name="Ensembl"/>
        </authorList>
    </citation>
    <scope>IDENTIFICATION</scope>
</reference>